<keyword evidence="3" id="KW-0067">ATP-binding</keyword>
<dbReference type="Pfam" id="PF03133">
    <property type="entry name" value="TTL"/>
    <property type="match status" value="3"/>
</dbReference>
<dbReference type="AlphaFoldDB" id="A0AAN8LN11"/>
<name>A0AAN8LN11_9TELE</name>
<dbReference type="InterPro" id="IPR004344">
    <property type="entry name" value="TTL/TTLL_fam"/>
</dbReference>
<evidence type="ECO:0000256" key="1">
    <source>
        <dbReference type="ARBA" id="ARBA00022598"/>
    </source>
</evidence>
<feature type="compositionally biased region" description="Polar residues" evidence="4">
    <location>
        <begin position="329"/>
        <end position="338"/>
    </location>
</feature>
<reference evidence="5 6" key="1">
    <citation type="submission" date="2021-04" db="EMBL/GenBank/DDBJ databases">
        <authorList>
            <person name="De Guttry C."/>
            <person name="Zahm M."/>
            <person name="Klopp C."/>
            <person name="Cabau C."/>
            <person name="Louis A."/>
            <person name="Berthelot C."/>
            <person name="Parey E."/>
            <person name="Roest Crollius H."/>
            <person name="Montfort J."/>
            <person name="Robinson-Rechavi M."/>
            <person name="Bucao C."/>
            <person name="Bouchez O."/>
            <person name="Gislard M."/>
            <person name="Lluch J."/>
            <person name="Milhes M."/>
            <person name="Lampietro C."/>
            <person name="Lopez Roques C."/>
            <person name="Donnadieu C."/>
            <person name="Braasch I."/>
            <person name="Desvignes T."/>
            <person name="Postlethwait J."/>
            <person name="Bobe J."/>
            <person name="Wedekind C."/>
            <person name="Guiguen Y."/>
        </authorList>
    </citation>
    <scope>NUCLEOTIDE SEQUENCE [LARGE SCALE GENOMIC DNA]</scope>
    <source>
        <strain evidence="5">Cs_M1</strain>
        <tissue evidence="5">Blood</tissue>
    </source>
</reference>
<dbReference type="Proteomes" id="UP001356427">
    <property type="component" value="Unassembled WGS sequence"/>
</dbReference>
<organism evidence="5 6">
    <name type="scientific">Coregonus suidteri</name>
    <dbReference type="NCBI Taxonomy" id="861788"/>
    <lineage>
        <taxon>Eukaryota</taxon>
        <taxon>Metazoa</taxon>
        <taxon>Chordata</taxon>
        <taxon>Craniata</taxon>
        <taxon>Vertebrata</taxon>
        <taxon>Euteleostomi</taxon>
        <taxon>Actinopterygii</taxon>
        <taxon>Neopterygii</taxon>
        <taxon>Teleostei</taxon>
        <taxon>Protacanthopterygii</taxon>
        <taxon>Salmoniformes</taxon>
        <taxon>Salmonidae</taxon>
        <taxon>Coregoninae</taxon>
        <taxon>Coregonus</taxon>
    </lineage>
</organism>
<evidence type="ECO:0000313" key="6">
    <source>
        <dbReference type="Proteomes" id="UP001356427"/>
    </source>
</evidence>
<keyword evidence="1" id="KW-0436">Ligase</keyword>
<dbReference type="GO" id="GO:0005524">
    <property type="term" value="F:ATP binding"/>
    <property type="evidence" value="ECO:0007669"/>
    <property type="project" value="UniProtKB-KW"/>
</dbReference>
<comment type="caution">
    <text evidence="5">The sequence shown here is derived from an EMBL/GenBank/DDBJ whole genome shotgun (WGS) entry which is preliminary data.</text>
</comment>
<dbReference type="GO" id="GO:0036064">
    <property type="term" value="C:ciliary basal body"/>
    <property type="evidence" value="ECO:0007669"/>
    <property type="project" value="TreeGrafter"/>
</dbReference>
<accession>A0AAN8LN11</accession>
<dbReference type="PANTHER" id="PTHR12241">
    <property type="entry name" value="TUBULIN POLYGLUTAMYLASE"/>
    <property type="match status" value="1"/>
</dbReference>
<dbReference type="GO" id="GO:0070740">
    <property type="term" value="F:tubulin-glutamic acid ligase activity"/>
    <property type="evidence" value="ECO:0007669"/>
    <property type="project" value="TreeGrafter"/>
</dbReference>
<keyword evidence="2" id="KW-0547">Nucleotide-binding</keyword>
<evidence type="ECO:0000256" key="2">
    <source>
        <dbReference type="ARBA" id="ARBA00022741"/>
    </source>
</evidence>
<keyword evidence="6" id="KW-1185">Reference proteome</keyword>
<protein>
    <submittedName>
        <fullName evidence="5">Uncharacterized protein</fullName>
    </submittedName>
</protein>
<feature type="compositionally biased region" description="Acidic residues" evidence="4">
    <location>
        <begin position="1"/>
        <end position="12"/>
    </location>
</feature>
<dbReference type="PANTHER" id="PTHR12241:SF161">
    <property type="entry name" value="TUBULIN POLYGLUTAMYLASE TTLL6"/>
    <property type="match status" value="1"/>
</dbReference>
<feature type="region of interest" description="Disordered" evidence="4">
    <location>
        <begin position="415"/>
        <end position="444"/>
    </location>
</feature>
<feature type="compositionally biased region" description="Low complexity" evidence="4">
    <location>
        <begin position="435"/>
        <end position="444"/>
    </location>
</feature>
<feature type="region of interest" description="Disordered" evidence="4">
    <location>
        <begin position="316"/>
        <end position="340"/>
    </location>
</feature>
<dbReference type="EMBL" id="JAGTTL010000015">
    <property type="protein sequence ID" value="KAK6311487.1"/>
    <property type="molecule type" value="Genomic_DNA"/>
</dbReference>
<sequence length="481" mass="55321">MRPPEDVLDEETSPSSSCDSPGTNKAQGDQQQQELNTPNVPPLVALIRKRREAPQVPSARPQTAQATKAAAMGPQPHKQRFESGMDHIWTVCQSYQDHAARRFGLKEALEGEDWSVYWADSTVSLDRCMDMKCYQKKHFPGMMEQCRKNMLARNMNHMLKSFPKEYNIFPCTWCLSADYSDFQAYTRAKKHKADGFKFDLRIYVDILRPLRIFLYKERLARYNYPTCNNVPTRCSTPQLPHLLPTLRRFQPRFGILGFDVLIDHRLKPWPIEINHSPSFTTNSRLDRLLYDTLVLINLGACDRRKATEEERRRIRDRLQNVRSKETMSKEQSQQQASSVERALSYEDQHLGGFRRIFPSQGGEEYDKYLKHSSSLFQEPAATKARDRCTREQLQELHEKQSQRRCQRLDLQGESAGEKGQIHKVPLCPVHPNPTGPGETKTGTPRGWATVVSTHGLCPGMCPKWESSAPIQSERGTFPLTQ</sequence>
<feature type="compositionally biased region" description="Polar residues" evidence="4">
    <location>
        <begin position="13"/>
        <end position="38"/>
    </location>
</feature>
<evidence type="ECO:0000313" key="5">
    <source>
        <dbReference type="EMBL" id="KAK6311487.1"/>
    </source>
</evidence>
<proteinExistence type="predicted"/>
<evidence type="ECO:0000256" key="3">
    <source>
        <dbReference type="ARBA" id="ARBA00022840"/>
    </source>
</evidence>
<feature type="compositionally biased region" description="Basic and acidic residues" evidence="4">
    <location>
        <begin position="316"/>
        <end position="328"/>
    </location>
</feature>
<gene>
    <name evidence="5" type="ORF">J4Q44_G00171510</name>
</gene>
<dbReference type="GO" id="GO:0000226">
    <property type="term" value="P:microtubule cytoskeleton organization"/>
    <property type="evidence" value="ECO:0007669"/>
    <property type="project" value="TreeGrafter"/>
</dbReference>
<dbReference type="Gene3D" id="3.30.470.20">
    <property type="entry name" value="ATP-grasp fold, B domain"/>
    <property type="match status" value="1"/>
</dbReference>
<dbReference type="GO" id="GO:0015631">
    <property type="term" value="F:tubulin binding"/>
    <property type="evidence" value="ECO:0007669"/>
    <property type="project" value="TreeGrafter"/>
</dbReference>
<feature type="region of interest" description="Disordered" evidence="4">
    <location>
        <begin position="1"/>
        <end position="78"/>
    </location>
</feature>
<evidence type="ECO:0000256" key="4">
    <source>
        <dbReference type="SAM" id="MobiDB-lite"/>
    </source>
</evidence>